<feature type="region of interest" description="Disordered" evidence="1">
    <location>
        <begin position="82"/>
        <end position="136"/>
    </location>
</feature>
<comment type="caution">
    <text evidence="4">The sequence shown here is derived from an EMBL/GenBank/DDBJ whole genome shotgun (WGS) entry which is preliminary data.</text>
</comment>
<dbReference type="SUPFAM" id="SSF57184">
    <property type="entry name" value="Growth factor receptor domain"/>
    <property type="match status" value="1"/>
</dbReference>
<feature type="transmembrane region" description="Helical" evidence="2">
    <location>
        <begin position="1182"/>
        <end position="1202"/>
    </location>
</feature>
<dbReference type="Gene3D" id="2.10.50.10">
    <property type="entry name" value="Tumor Necrosis Factor Receptor, subunit A, domain 2"/>
    <property type="match status" value="2"/>
</dbReference>
<evidence type="ECO:0000259" key="3">
    <source>
        <dbReference type="Pfam" id="PF07699"/>
    </source>
</evidence>
<dbReference type="InterPro" id="IPR011641">
    <property type="entry name" value="Tyr-kin_ephrin_A/B_rcpt-like"/>
</dbReference>
<feature type="transmembrane region" description="Helical" evidence="2">
    <location>
        <begin position="1145"/>
        <end position="1162"/>
    </location>
</feature>
<keyword evidence="2" id="KW-0812">Transmembrane</keyword>
<feature type="transmembrane region" description="Helical" evidence="2">
    <location>
        <begin position="1297"/>
        <end position="1321"/>
    </location>
</feature>
<accession>A0A812VQF8</accession>
<dbReference type="CDD" id="cd00185">
    <property type="entry name" value="TNFRSF"/>
    <property type="match status" value="1"/>
</dbReference>
<dbReference type="Proteomes" id="UP000649617">
    <property type="component" value="Unassembled WGS sequence"/>
</dbReference>
<evidence type="ECO:0000313" key="4">
    <source>
        <dbReference type="EMBL" id="CAE7648689.1"/>
    </source>
</evidence>
<keyword evidence="2" id="KW-0472">Membrane</keyword>
<evidence type="ECO:0000256" key="2">
    <source>
        <dbReference type="SAM" id="Phobius"/>
    </source>
</evidence>
<keyword evidence="5" id="KW-1185">Reference proteome</keyword>
<dbReference type="InterPro" id="IPR009030">
    <property type="entry name" value="Growth_fac_rcpt_cys_sf"/>
</dbReference>
<dbReference type="EMBL" id="CAJNIZ010043066">
    <property type="protein sequence ID" value="CAE7648689.1"/>
    <property type="molecule type" value="Genomic_DNA"/>
</dbReference>
<sequence length="1500" mass="164431">MNVFPRAQPIAGFDPGLFGRAWGNLMTPALLGQMTPQQMQTFAQITPAQMQMMGQMSPAQIMGQMMAGQMTPPMMPFAPFMPVAPTPPPAPREESAAPTPQGGFEGARSKAAGPPLPEAKVRTEAKSKATPPPPAGRVRVSAMVLLPHPENDDKKRDHVIEKNPKVVDERLQKDWDWFHQLVGDKTPVWPAETLAEGGVVYGKSAVFKHNARDVLVLFIPAEIGSNGEAVAKVIANFGGRCYLMGDHHPLYKEVNSWELPAILRSAKAYEPPSKRRRLEGEPLTPTEEDVGAVTDQVSPHGTPRVLRPKIDEEEYAEWCAEIRHLGTKECLQDKDEIPNFARKVNSRWYDAFGPEVVFGTLAKTFCKSKCSKIHRRALAYVLHEMIMNRLIPQEFRGIVLGWFFIPVGKVIRAMKVREREAYVNLVDFWEYHASCEDPPISLGEIKYIQDHWELTSLPTLAGQQGRPGEKAPCGQIIPTIVSRALCYTNGSESSSSMSARSDSRGRTQLCLGIIGQFIQTLDGADIPIGFFQGAWESAYLTSDIARILVGEVLGYNTWTHPEDGASAVTTPYALAGCLDFNSATDRKCDLNETRLHVSVDSWWATFSPEVKSMERNYPHLVPVDLGDMGYEGEESIYLSANVLKQALDAEGLSLDYYRGYNLTHHNPKQYFDSIDAISLANLALCNDTDFHSSDAMESYARFTGDAAGVEQQANGAYVARCHADKWWISPECRSDTSACIPIVTGGSGWKAKAMMHWSTTYGMPTAIAVAAGWGNYTSIIASKRILFYWWVPDATFITHRTQGRSAPQEPLSDLLAAVQTVECQEWAQGNMRTAATGTYISKVRDFISNMRFELAELMDLLLTIASGTSRYDVACQWVKDQKIRWQEWIPIETNCITGFGLADGAGNFATERANATTCEVCVPGRFSQEYLDDTGATRRCVRCSPGTSQEKSAATSCTPCPPGGYTDTHGRETCNVCEQGSYQTLEGQTRCISCDADRTTQLLAASRLEDCVCKSGLIEKSGLCESCVEGLSCPKGSTVERLVNSSGEERQEGPAVLPMYYSSIEAPLQIYRCQSHCPGGAPGSCDGGREGLTCGECPENFFFSSDQCTECGVAVPALWLLGVAILALGIFSSYYLLTSSYTAKASVLTCTTCSFGMMVSLFQNLGVIQTVAVPWPAGLKDFLGFFQLFLLDLDSLGFSCLAGGPVQRFAGNCAAFFVVVFGLVLTAFLTNLLPRRFSWLSWQKYKTMSTIGQFCQVSFTTMTNVGLAPFMCYRHPSGAESVLKYSNVFCASAEHTLMQLLGICVLALSGVFLASCFFFAWKAPIWSGKPVQGGIRFLIFRFRPNVWWFGLVLLTRGPLLSMPAVAAPNMPAVQFVCLLGILLLSLQLQVWYQPWKAPILNLVDGVTNILLVMLLAVGLGRLDAGTDAGGTEVVLNGLAAIISAMMMCVLALMLFLAVTALFYKKALGSAQELWIMSLGQKICKSRFEDGTENAASSSVM</sequence>
<feature type="domain" description="Tyrosine-protein kinase ephrin type A/B receptor-like" evidence="3">
    <location>
        <begin position="970"/>
        <end position="1011"/>
    </location>
</feature>
<feature type="transmembrane region" description="Helical" evidence="2">
    <location>
        <begin position="1439"/>
        <end position="1463"/>
    </location>
</feature>
<name>A0A812VQF8_SYMPI</name>
<dbReference type="PANTHER" id="PTHR46967:SF1">
    <property type="entry name" value="KERATIN-ASSOCIATED PROTEIN 16-1-LIKE"/>
    <property type="match status" value="1"/>
</dbReference>
<dbReference type="SMART" id="SM01411">
    <property type="entry name" value="Ephrin_rec_like"/>
    <property type="match status" value="2"/>
</dbReference>
<dbReference type="Pfam" id="PF07699">
    <property type="entry name" value="Ephrin_rec_like"/>
    <property type="match status" value="1"/>
</dbReference>
<dbReference type="PANTHER" id="PTHR46967">
    <property type="entry name" value="INSULIN-LIKE GROWTH FACTOR BINDING PROTEIN,N-TERMINAL"/>
    <property type="match status" value="1"/>
</dbReference>
<proteinExistence type="predicted"/>
<feature type="transmembrane region" description="Helical" evidence="2">
    <location>
        <begin position="1117"/>
        <end position="1138"/>
    </location>
</feature>
<dbReference type="OrthoDB" id="415069at2759"/>
<feature type="transmembrane region" description="Helical" evidence="2">
    <location>
        <begin position="1346"/>
        <end position="1366"/>
    </location>
</feature>
<reference evidence="4" key="1">
    <citation type="submission" date="2021-02" db="EMBL/GenBank/DDBJ databases">
        <authorList>
            <person name="Dougan E. K."/>
            <person name="Rhodes N."/>
            <person name="Thang M."/>
            <person name="Chan C."/>
        </authorList>
    </citation>
    <scope>NUCLEOTIDE SEQUENCE</scope>
</reference>
<protein>
    <recommendedName>
        <fullName evidence="3">Tyrosine-protein kinase ephrin type A/B receptor-like domain-containing protein</fullName>
    </recommendedName>
</protein>
<keyword evidence="2" id="KW-1133">Transmembrane helix</keyword>
<organism evidence="4 5">
    <name type="scientific">Symbiodinium pilosum</name>
    <name type="common">Dinoflagellate</name>
    <dbReference type="NCBI Taxonomy" id="2952"/>
    <lineage>
        <taxon>Eukaryota</taxon>
        <taxon>Sar</taxon>
        <taxon>Alveolata</taxon>
        <taxon>Dinophyceae</taxon>
        <taxon>Suessiales</taxon>
        <taxon>Symbiodiniaceae</taxon>
        <taxon>Symbiodinium</taxon>
    </lineage>
</organism>
<gene>
    <name evidence="4" type="ORF">SPIL2461_LOCUS17275</name>
</gene>
<feature type="transmembrane region" description="Helical" evidence="2">
    <location>
        <begin position="1399"/>
        <end position="1419"/>
    </location>
</feature>
<evidence type="ECO:0000256" key="1">
    <source>
        <dbReference type="SAM" id="MobiDB-lite"/>
    </source>
</evidence>
<feature type="transmembrane region" description="Helical" evidence="2">
    <location>
        <begin position="1214"/>
        <end position="1233"/>
    </location>
</feature>
<evidence type="ECO:0000313" key="5">
    <source>
        <dbReference type="Proteomes" id="UP000649617"/>
    </source>
</evidence>
<feature type="transmembrane region" description="Helical" evidence="2">
    <location>
        <begin position="1372"/>
        <end position="1392"/>
    </location>
</feature>